<evidence type="ECO:0000313" key="2">
    <source>
        <dbReference type="Proteomes" id="UP000050525"/>
    </source>
</evidence>
<dbReference type="AlphaFoldDB" id="A0A151MF92"/>
<sequence length="121" mass="13279">MPSKMGQQSDLTDGPNDLQIHVDVIASAVLNLQFEAKLKVLQNMNDASGNFPHTFTTNPDSIQPKQILSCLLSAEETGLTSSSHSRTTFALFPVPVQNAVQVIENPLILCLHPIRLKLLFK</sequence>
<gene>
    <name evidence="1" type="ORF">Y1Q_0005622</name>
</gene>
<protein>
    <submittedName>
        <fullName evidence="1">Uncharacterized protein</fullName>
    </submittedName>
</protein>
<reference evidence="1 2" key="1">
    <citation type="journal article" date="2012" name="Genome Biol.">
        <title>Sequencing three crocodilian genomes to illuminate the evolution of archosaurs and amniotes.</title>
        <authorList>
            <person name="St John J.A."/>
            <person name="Braun E.L."/>
            <person name="Isberg S.R."/>
            <person name="Miles L.G."/>
            <person name="Chong A.Y."/>
            <person name="Gongora J."/>
            <person name="Dalzell P."/>
            <person name="Moran C."/>
            <person name="Bed'hom B."/>
            <person name="Abzhanov A."/>
            <person name="Burgess S.C."/>
            <person name="Cooksey A.M."/>
            <person name="Castoe T.A."/>
            <person name="Crawford N.G."/>
            <person name="Densmore L.D."/>
            <person name="Drew J.C."/>
            <person name="Edwards S.V."/>
            <person name="Faircloth B.C."/>
            <person name="Fujita M.K."/>
            <person name="Greenwold M.J."/>
            <person name="Hoffmann F.G."/>
            <person name="Howard J.M."/>
            <person name="Iguchi T."/>
            <person name="Janes D.E."/>
            <person name="Khan S.Y."/>
            <person name="Kohno S."/>
            <person name="de Koning A.J."/>
            <person name="Lance S.L."/>
            <person name="McCarthy F.M."/>
            <person name="McCormack J.E."/>
            <person name="Merchant M.E."/>
            <person name="Peterson D.G."/>
            <person name="Pollock D.D."/>
            <person name="Pourmand N."/>
            <person name="Raney B.J."/>
            <person name="Roessler K.A."/>
            <person name="Sanford J.R."/>
            <person name="Sawyer R.H."/>
            <person name="Schmidt C.J."/>
            <person name="Triplett E.W."/>
            <person name="Tuberville T.D."/>
            <person name="Venegas-Anaya M."/>
            <person name="Howard J.T."/>
            <person name="Jarvis E.D."/>
            <person name="Guillette L.J.Jr."/>
            <person name="Glenn T.C."/>
            <person name="Green R.E."/>
            <person name="Ray D.A."/>
        </authorList>
    </citation>
    <scope>NUCLEOTIDE SEQUENCE [LARGE SCALE GENOMIC DNA]</scope>
    <source>
        <strain evidence="1">KSC_2009_1</strain>
    </source>
</reference>
<comment type="caution">
    <text evidence="1">The sequence shown here is derived from an EMBL/GenBank/DDBJ whole genome shotgun (WGS) entry which is preliminary data.</text>
</comment>
<evidence type="ECO:0000313" key="1">
    <source>
        <dbReference type="EMBL" id="KYO23187.1"/>
    </source>
</evidence>
<name>A0A151MF92_ALLMI</name>
<keyword evidence="2" id="KW-1185">Reference proteome</keyword>
<proteinExistence type="predicted"/>
<dbReference type="EMBL" id="AKHW03006215">
    <property type="protein sequence ID" value="KYO23187.1"/>
    <property type="molecule type" value="Genomic_DNA"/>
</dbReference>
<accession>A0A151MF92</accession>
<organism evidence="1 2">
    <name type="scientific">Alligator mississippiensis</name>
    <name type="common">American alligator</name>
    <dbReference type="NCBI Taxonomy" id="8496"/>
    <lineage>
        <taxon>Eukaryota</taxon>
        <taxon>Metazoa</taxon>
        <taxon>Chordata</taxon>
        <taxon>Craniata</taxon>
        <taxon>Vertebrata</taxon>
        <taxon>Euteleostomi</taxon>
        <taxon>Archelosauria</taxon>
        <taxon>Archosauria</taxon>
        <taxon>Crocodylia</taxon>
        <taxon>Alligatoridae</taxon>
        <taxon>Alligatorinae</taxon>
        <taxon>Alligator</taxon>
    </lineage>
</organism>
<dbReference type="Proteomes" id="UP000050525">
    <property type="component" value="Unassembled WGS sequence"/>
</dbReference>